<reference evidence="2 3" key="1">
    <citation type="submission" date="2011-05" db="EMBL/GenBank/DDBJ databases">
        <title>Whole genome sequence of Microlunatus phosphovorus NM-1.</title>
        <authorList>
            <person name="Hosoyama A."/>
            <person name="Sasaki K."/>
            <person name="Harada T."/>
            <person name="Igarashi R."/>
            <person name="Kawakoshi A."/>
            <person name="Sasagawa M."/>
            <person name="Fukada J."/>
            <person name="Nakamura S."/>
            <person name="Katano Y."/>
            <person name="Hanada S."/>
            <person name="Kamagata Y."/>
            <person name="Nakamura N."/>
            <person name="Yamazaki S."/>
            <person name="Fujita N."/>
        </authorList>
    </citation>
    <scope>NUCLEOTIDE SEQUENCE [LARGE SCALE GENOMIC DNA]</scope>
    <source>
        <strain evidence="3">ATCC 700054 / DSM 10555 / JCM 9379 / NBRC 101784 / NCIMB 13414 / VKM Ac-1990 / NM-1</strain>
    </source>
</reference>
<evidence type="ECO:0000313" key="3">
    <source>
        <dbReference type="Proteomes" id="UP000007947"/>
    </source>
</evidence>
<evidence type="ECO:0000259" key="1">
    <source>
        <dbReference type="Pfam" id="PF01869"/>
    </source>
</evidence>
<dbReference type="Proteomes" id="UP000007947">
    <property type="component" value="Chromosome"/>
</dbReference>
<dbReference type="STRING" id="1032480.MLP_30770"/>
<feature type="domain" description="ATPase BadF/BadG/BcrA/BcrD type" evidence="1">
    <location>
        <begin position="6"/>
        <end position="291"/>
    </location>
</feature>
<dbReference type="Pfam" id="PF01869">
    <property type="entry name" value="BcrAD_BadFG"/>
    <property type="match status" value="1"/>
</dbReference>
<dbReference type="KEGG" id="mph:MLP_30770"/>
<dbReference type="SUPFAM" id="SSF53067">
    <property type="entry name" value="Actin-like ATPase domain"/>
    <property type="match status" value="2"/>
</dbReference>
<dbReference type="PANTHER" id="PTHR43190">
    <property type="entry name" value="N-ACETYL-D-GLUCOSAMINE KINASE"/>
    <property type="match status" value="1"/>
</dbReference>
<sequence>MGSLILGADVGGTSTRVAIASLSGEVLGLAAGPAGNPNSVGLQTSAGRIRTVVEQCLSQTEVDRTTIGAAVVGLAGGARGDQAFVASLLPEGMSIGVRLVSDLSVAFSSATAEREGYVLVAGTGAVAGRILDGDLRERRDGWGWLLGDEGSGFWLGREAVRATVRQLQADVTGLGPLTHAVVEAAGTGLDPVALVQLCYTQPPIWLAGFAELVSRHADDPVATAIAGRAAEHLVETLLDLDLDPTLPVVLAGSVATRPGPVRSALTDRLAESLSRPPLTAETGVVGALWLAARQLGCVEPEIHTRLARTTRLTSASLV</sequence>
<organism evidence="2 3">
    <name type="scientific">Microlunatus phosphovorus (strain ATCC 700054 / DSM 10555 / JCM 9379 / NBRC 101784 / NCIMB 13414 / VKM Ac-1990 / NM-1)</name>
    <dbReference type="NCBI Taxonomy" id="1032480"/>
    <lineage>
        <taxon>Bacteria</taxon>
        <taxon>Bacillati</taxon>
        <taxon>Actinomycetota</taxon>
        <taxon>Actinomycetes</taxon>
        <taxon>Propionibacteriales</taxon>
        <taxon>Propionibacteriaceae</taxon>
        <taxon>Microlunatus</taxon>
    </lineage>
</organism>
<name>F5XKL9_MICPN</name>
<dbReference type="InterPro" id="IPR043129">
    <property type="entry name" value="ATPase_NBD"/>
</dbReference>
<dbReference type="HOGENOM" id="CLU_016274_3_0_11"/>
<gene>
    <name evidence="2" type="ordered locus">MLP_30770</name>
</gene>
<evidence type="ECO:0000313" key="2">
    <source>
        <dbReference type="EMBL" id="BAK36091.1"/>
    </source>
</evidence>
<proteinExistence type="predicted"/>
<accession>F5XKL9</accession>
<dbReference type="RefSeq" id="WP_013863956.1">
    <property type="nucleotide sequence ID" value="NC_015635.1"/>
</dbReference>
<dbReference type="eggNOG" id="COG2971">
    <property type="taxonomic scope" value="Bacteria"/>
</dbReference>
<dbReference type="AlphaFoldDB" id="F5XKL9"/>
<dbReference type="Gene3D" id="3.30.420.40">
    <property type="match status" value="2"/>
</dbReference>
<dbReference type="InterPro" id="IPR002731">
    <property type="entry name" value="ATPase_BadF"/>
</dbReference>
<dbReference type="InterPro" id="IPR052519">
    <property type="entry name" value="Euk-type_GlcNAc_Kinase"/>
</dbReference>
<dbReference type="EMBL" id="AP012204">
    <property type="protein sequence ID" value="BAK36091.1"/>
    <property type="molecule type" value="Genomic_DNA"/>
</dbReference>
<dbReference type="PANTHER" id="PTHR43190:SF3">
    <property type="entry name" value="N-ACETYL-D-GLUCOSAMINE KINASE"/>
    <property type="match status" value="1"/>
</dbReference>
<keyword evidence="3" id="KW-1185">Reference proteome</keyword>
<protein>
    <recommendedName>
        <fullName evidence="1">ATPase BadF/BadG/BcrA/BcrD type domain-containing protein</fullName>
    </recommendedName>
</protein>